<proteinExistence type="predicted"/>
<name>A0ABW8C3Y9_9ACTN</name>
<keyword evidence="3" id="KW-1185">Reference proteome</keyword>
<dbReference type="InterPro" id="IPR051604">
    <property type="entry name" value="Ergot_Alk_Oxidoreductase"/>
</dbReference>
<evidence type="ECO:0000259" key="1">
    <source>
        <dbReference type="Pfam" id="PF13460"/>
    </source>
</evidence>
<dbReference type="Proteomes" id="UP001614394">
    <property type="component" value="Unassembled WGS sequence"/>
</dbReference>
<dbReference type="SUPFAM" id="SSF51735">
    <property type="entry name" value="NAD(P)-binding Rossmann-fold domains"/>
    <property type="match status" value="1"/>
</dbReference>
<evidence type="ECO:0000313" key="2">
    <source>
        <dbReference type="EMBL" id="MFI9100125.1"/>
    </source>
</evidence>
<protein>
    <submittedName>
        <fullName evidence="2">SDR family oxidoreductase</fullName>
    </submittedName>
</protein>
<feature type="domain" description="NAD(P)-binding" evidence="1">
    <location>
        <begin position="6"/>
        <end position="172"/>
    </location>
</feature>
<dbReference type="InterPro" id="IPR036291">
    <property type="entry name" value="NAD(P)-bd_dom_sf"/>
</dbReference>
<dbReference type="RefSeq" id="WP_399645021.1">
    <property type="nucleotide sequence ID" value="NZ_JBITYG010000002.1"/>
</dbReference>
<dbReference type="Gene3D" id="3.40.50.720">
    <property type="entry name" value="NAD(P)-binding Rossmann-like Domain"/>
    <property type="match status" value="1"/>
</dbReference>
<organism evidence="2 3">
    <name type="scientific">Streptomyces fildesensis</name>
    <dbReference type="NCBI Taxonomy" id="375757"/>
    <lineage>
        <taxon>Bacteria</taxon>
        <taxon>Bacillati</taxon>
        <taxon>Actinomycetota</taxon>
        <taxon>Actinomycetes</taxon>
        <taxon>Kitasatosporales</taxon>
        <taxon>Streptomycetaceae</taxon>
        <taxon>Streptomyces</taxon>
    </lineage>
</organism>
<reference evidence="2 3" key="1">
    <citation type="submission" date="2024-10" db="EMBL/GenBank/DDBJ databases">
        <title>The Natural Products Discovery Center: Release of the First 8490 Sequenced Strains for Exploring Actinobacteria Biosynthetic Diversity.</title>
        <authorList>
            <person name="Kalkreuter E."/>
            <person name="Kautsar S.A."/>
            <person name="Yang D."/>
            <person name="Bader C.D."/>
            <person name="Teijaro C.N."/>
            <person name="Fluegel L."/>
            <person name="Davis C.M."/>
            <person name="Simpson J.R."/>
            <person name="Lauterbach L."/>
            <person name="Steele A.D."/>
            <person name="Gui C."/>
            <person name="Meng S."/>
            <person name="Li G."/>
            <person name="Viehrig K."/>
            <person name="Ye F."/>
            <person name="Su P."/>
            <person name="Kiefer A.F."/>
            <person name="Nichols A."/>
            <person name="Cepeda A.J."/>
            <person name="Yan W."/>
            <person name="Fan B."/>
            <person name="Jiang Y."/>
            <person name="Adhikari A."/>
            <person name="Zheng C.-J."/>
            <person name="Schuster L."/>
            <person name="Cowan T.M."/>
            <person name="Smanski M.J."/>
            <person name="Chevrette M.G."/>
            <person name="De Carvalho L.P.S."/>
            <person name="Shen B."/>
        </authorList>
    </citation>
    <scope>NUCLEOTIDE SEQUENCE [LARGE SCALE GENOMIC DNA]</scope>
    <source>
        <strain evidence="2 3">NPDC053399</strain>
    </source>
</reference>
<dbReference type="InterPro" id="IPR016040">
    <property type="entry name" value="NAD(P)-bd_dom"/>
</dbReference>
<comment type="caution">
    <text evidence="2">The sequence shown here is derived from an EMBL/GenBank/DDBJ whole genome shotgun (WGS) entry which is preliminary data.</text>
</comment>
<dbReference type="EMBL" id="JBITYG010000002">
    <property type="protein sequence ID" value="MFI9100125.1"/>
    <property type="molecule type" value="Genomic_DNA"/>
</dbReference>
<dbReference type="Pfam" id="PF13460">
    <property type="entry name" value="NAD_binding_10"/>
    <property type="match status" value="1"/>
</dbReference>
<accession>A0ABW8C3Y9</accession>
<evidence type="ECO:0000313" key="3">
    <source>
        <dbReference type="Proteomes" id="UP001614394"/>
    </source>
</evidence>
<dbReference type="PANTHER" id="PTHR43162">
    <property type="match status" value="1"/>
</dbReference>
<dbReference type="PANTHER" id="PTHR43162:SF1">
    <property type="entry name" value="PRESTALK A DIFFERENTIATION PROTEIN A"/>
    <property type="match status" value="1"/>
</dbReference>
<sequence length="280" mass="28969">MIMVTGATGNFGRPLVTELAAQGRKVRALTRTPERAELPAGVEPCDSAAPDFAGVSALVLNIAGAPGSTAALLGAAKAAGVRRVVTLSSLLVATDGEAAAEGSTAAIHRDLEEAVEEDFEQWTHLRPGGFASNALQWKAQLQAGDVVHGPYAGACTAPIHEADLAAVAVRALLGDELLGLAPSLTGPQELTLAEQVEILGAVLDRPLRYQEIGPEAAKAAMLAHNSWVQEEMIDSLLSFLADTVGRPALVTGEVERILGRPALTYAQWAEANAAAFSALA</sequence>
<gene>
    <name evidence="2" type="ORF">ACIGXA_06345</name>
</gene>